<evidence type="ECO:0000313" key="1">
    <source>
        <dbReference type="EMBL" id="VDO17485.1"/>
    </source>
</evidence>
<sequence length="135" mass="15095">MWPDLPGRIATDWHNAPRSSINTKDSTAVAGTILVGTDVQFDIRGVDFVWIADELRLRETESNRAALSAALIAYEEGVMDMLLLDHLNLDDFRSVGLALDEVTSDLKTTGGESDLVLFLERLQEAIHRDSRWPNE</sequence>
<name>A0A3P7WVN3_9BILA</name>
<gene>
    <name evidence="1" type="ORF">BTMF_LOCUS4946</name>
</gene>
<keyword evidence="2" id="KW-1185">Reference proteome</keyword>
<protein>
    <submittedName>
        <fullName evidence="1">Uncharacterized protein</fullName>
    </submittedName>
</protein>
<accession>A0A3P7WVN3</accession>
<reference evidence="1 2" key="1">
    <citation type="submission" date="2018-11" db="EMBL/GenBank/DDBJ databases">
        <authorList>
            <consortium name="Pathogen Informatics"/>
        </authorList>
    </citation>
    <scope>NUCLEOTIDE SEQUENCE [LARGE SCALE GENOMIC DNA]</scope>
</reference>
<dbReference type="EMBL" id="UZAG01005105">
    <property type="protein sequence ID" value="VDO17485.1"/>
    <property type="molecule type" value="Genomic_DNA"/>
</dbReference>
<dbReference type="AlphaFoldDB" id="A0A3P7WVN3"/>
<dbReference type="Proteomes" id="UP000280834">
    <property type="component" value="Unassembled WGS sequence"/>
</dbReference>
<proteinExistence type="predicted"/>
<evidence type="ECO:0000313" key="2">
    <source>
        <dbReference type="Proteomes" id="UP000280834"/>
    </source>
</evidence>
<organism evidence="1 2">
    <name type="scientific">Brugia timori</name>
    <dbReference type="NCBI Taxonomy" id="42155"/>
    <lineage>
        <taxon>Eukaryota</taxon>
        <taxon>Metazoa</taxon>
        <taxon>Ecdysozoa</taxon>
        <taxon>Nematoda</taxon>
        <taxon>Chromadorea</taxon>
        <taxon>Rhabditida</taxon>
        <taxon>Spirurina</taxon>
        <taxon>Spiruromorpha</taxon>
        <taxon>Filarioidea</taxon>
        <taxon>Onchocercidae</taxon>
        <taxon>Brugia</taxon>
    </lineage>
</organism>